<sequence>MVAPSCALPYAYRLTSLVATSLLFRGGNPTRTRGYPTRPYPVGAGNYPPRCGAGSGRGGFSSGAGRVLGVPAPTCPGRGAGRVCIYENRAGRGRVGQKPFPTRPIANPTSIDVGSSSSSGFCVAVVAITERVMALADEAIAE</sequence>
<reference evidence="1 2" key="1">
    <citation type="journal article" date="2023" name="Plants (Basel)">
        <title>Bridging the Gap: Combining Genomics and Transcriptomics Approaches to Understand Stylosanthes scabra, an Orphan Legume from the Brazilian Caatinga.</title>
        <authorList>
            <person name="Ferreira-Neto J.R.C."/>
            <person name="da Silva M.D."/>
            <person name="Binneck E."/>
            <person name="de Melo N.F."/>
            <person name="da Silva R.H."/>
            <person name="de Melo A.L.T.M."/>
            <person name="Pandolfi V."/>
            <person name="Bustamante F.O."/>
            <person name="Brasileiro-Vidal A.C."/>
            <person name="Benko-Iseppon A.M."/>
        </authorList>
    </citation>
    <scope>NUCLEOTIDE SEQUENCE [LARGE SCALE GENOMIC DNA]</scope>
    <source>
        <tissue evidence="1">Leaves</tissue>
    </source>
</reference>
<gene>
    <name evidence="1" type="ORF">PIB30_061659</name>
</gene>
<name>A0ABU6SLC7_9FABA</name>
<comment type="caution">
    <text evidence="1">The sequence shown here is derived from an EMBL/GenBank/DDBJ whole genome shotgun (WGS) entry which is preliminary data.</text>
</comment>
<keyword evidence="2" id="KW-1185">Reference proteome</keyword>
<dbReference type="Proteomes" id="UP001341840">
    <property type="component" value="Unassembled WGS sequence"/>
</dbReference>
<evidence type="ECO:0000313" key="2">
    <source>
        <dbReference type="Proteomes" id="UP001341840"/>
    </source>
</evidence>
<proteinExistence type="predicted"/>
<accession>A0ABU6SLC7</accession>
<dbReference type="EMBL" id="JASCZI010060977">
    <property type="protein sequence ID" value="MED6137085.1"/>
    <property type="molecule type" value="Genomic_DNA"/>
</dbReference>
<evidence type="ECO:0000313" key="1">
    <source>
        <dbReference type="EMBL" id="MED6137085.1"/>
    </source>
</evidence>
<organism evidence="1 2">
    <name type="scientific">Stylosanthes scabra</name>
    <dbReference type="NCBI Taxonomy" id="79078"/>
    <lineage>
        <taxon>Eukaryota</taxon>
        <taxon>Viridiplantae</taxon>
        <taxon>Streptophyta</taxon>
        <taxon>Embryophyta</taxon>
        <taxon>Tracheophyta</taxon>
        <taxon>Spermatophyta</taxon>
        <taxon>Magnoliopsida</taxon>
        <taxon>eudicotyledons</taxon>
        <taxon>Gunneridae</taxon>
        <taxon>Pentapetalae</taxon>
        <taxon>rosids</taxon>
        <taxon>fabids</taxon>
        <taxon>Fabales</taxon>
        <taxon>Fabaceae</taxon>
        <taxon>Papilionoideae</taxon>
        <taxon>50 kb inversion clade</taxon>
        <taxon>dalbergioids sensu lato</taxon>
        <taxon>Dalbergieae</taxon>
        <taxon>Pterocarpus clade</taxon>
        <taxon>Stylosanthes</taxon>
    </lineage>
</organism>
<protein>
    <submittedName>
        <fullName evidence="1">Uncharacterized protein</fullName>
    </submittedName>
</protein>